<proteinExistence type="predicted"/>
<accession>A0A9W7CGU5</accession>
<keyword evidence="1" id="KW-1133">Transmembrane helix</keyword>
<protein>
    <submittedName>
        <fullName evidence="2">Uncharacterized protein</fullName>
    </submittedName>
</protein>
<evidence type="ECO:0000256" key="1">
    <source>
        <dbReference type="SAM" id="Phobius"/>
    </source>
</evidence>
<keyword evidence="1" id="KW-0812">Transmembrane</keyword>
<organism evidence="2 3">
    <name type="scientific">Triparma verrucosa</name>
    <dbReference type="NCBI Taxonomy" id="1606542"/>
    <lineage>
        <taxon>Eukaryota</taxon>
        <taxon>Sar</taxon>
        <taxon>Stramenopiles</taxon>
        <taxon>Ochrophyta</taxon>
        <taxon>Bolidophyceae</taxon>
        <taxon>Parmales</taxon>
        <taxon>Triparmaceae</taxon>
        <taxon>Triparma</taxon>
    </lineage>
</organism>
<name>A0A9W7CGU5_9STRA</name>
<keyword evidence="3" id="KW-1185">Reference proteome</keyword>
<sequence>MAYEVGTNGTWAFVCDLAPEDAEYDSRHTGCQFPYVNKDDPTLWEDGDCSLAYSQTEGFKSYDLKCTIFVIVGIIPFFICLSFLKNSYDTKKKNNKNTK</sequence>
<keyword evidence="1" id="KW-0472">Membrane</keyword>
<evidence type="ECO:0000313" key="2">
    <source>
        <dbReference type="EMBL" id="GMI04439.1"/>
    </source>
</evidence>
<comment type="caution">
    <text evidence="2">The sequence shown here is derived from an EMBL/GenBank/DDBJ whole genome shotgun (WGS) entry which is preliminary data.</text>
</comment>
<dbReference type="EMBL" id="BRXX01000316">
    <property type="protein sequence ID" value="GMI04439.1"/>
    <property type="molecule type" value="Genomic_DNA"/>
</dbReference>
<gene>
    <name evidence="2" type="ORF">TrVE_jg7476</name>
</gene>
<dbReference type="AlphaFoldDB" id="A0A9W7CGU5"/>
<evidence type="ECO:0000313" key="3">
    <source>
        <dbReference type="Proteomes" id="UP001165160"/>
    </source>
</evidence>
<reference evidence="3" key="1">
    <citation type="journal article" date="2023" name="Commun. Biol.">
        <title>Genome analysis of Parmales, the sister group of diatoms, reveals the evolutionary specialization of diatoms from phago-mixotrophs to photoautotrophs.</title>
        <authorList>
            <person name="Ban H."/>
            <person name="Sato S."/>
            <person name="Yoshikawa S."/>
            <person name="Yamada K."/>
            <person name="Nakamura Y."/>
            <person name="Ichinomiya M."/>
            <person name="Sato N."/>
            <person name="Blanc-Mathieu R."/>
            <person name="Endo H."/>
            <person name="Kuwata A."/>
            <person name="Ogata H."/>
        </authorList>
    </citation>
    <scope>NUCLEOTIDE SEQUENCE [LARGE SCALE GENOMIC DNA]</scope>
    <source>
        <strain evidence="3">NIES 3699</strain>
    </source>
</reference>
<feature type="transmembrane region" description="Helical" evidence="1">
    <location>
        <begin position="67"/>
        <end position="84"/>
    </location>
</feature>
<dbReference type="Proteomes" id="UP001165160">
    <property type="component" value="Unassembled WGS sequence"/>
</dbReference>